<dbReference type="Pfam" id="PF06094">
    <property type="entry name" value="GGACT"/>
    <property type="match status" value="2"/>
</dbReference>
<gene>
    <name evidence="7" type="primary">A06p048530.1_BraROA</name>
    <name evidence="7" type="ORF">IGI04_024721</name>
</gene>
<dbReference type="CDD" id="cd06661">
    <property type="entry name" value="GGCT_like"/>
    <property type="match status" value="3"/>
</dbReference>
<protein>
    <recommendedName>
        <fullName evidence="5">Putative gamma-glutamylcyclotransferase</fullName>
    </recommendedName>
</protein>
<comment type="similarity">
    <text evidence="2">Belongs to the gamma-glutamylcyclotransferase family.</text>
</comment>
<dbReference type="PANTHER" id="PTHR31544:SF12">
    <property type="entry name" value="PROTEIN AIG2 A-RELATED"/>
    <property type="match status" value="1"/>
</dbReference>
<organism evidence="7 8">
    <name type="scientific">Brassica rapa subsp. trilocularis</name>
    <dbReference type="NCBI Taxonomy" id="1813537"/>
    <lineage>
        <taxon>Eukaryota</taxon>
        <taxon>Viridiplantae</taxon>
        <taxon>Streptophyta</taxon>
        <taxon>Embryophyta</taxon>
        <taxon>Tracheophyta</taxon>
        <taxon>Spermatophyta</taxon>
        <taxon>Magnoliopsida</taxon>
        <taxon>eudicotyledons</taxon>
        <taxon>Gunneridae</taxon>
        <taxon>Pentapetalae</taxon>
        <taxon>rosids</taxon>
        <taxon>malvids</taxon>
        <taxon>Brassicales</taxon>
        <taxon>Brassicaceae</taxon>
        <taxon>Brassiceae</taxon>
        <taxon>Brassica</taxon>
    </lineage>
</organism>
<name>A0ABQ7M7I8_BRACM</name>
<dbReference type="InterPro" id="IPR013024">
    <property type="entry name" value="GGCT-like"/>
</dbReference>
<evidence type="ECO:0000256" key="2">
    <source>
        <dbReference type="ARBA" id="ARBA00008861"/>
    </source>
</evidence>
<evidence type="ECO:0000313" key="7">
    <source>
        <dbReference type="EMBL" id="KAG5394758.1"/>
    </source>
</evidence>
<comment type="function">
    <text evidence="1">Putative gamma-glutamylcyclotransferase.</text>
</comment>
<accession>A0ABQ7M7I8</accession>
<dbReference type="InterPro" id="IPR009288">
    <property type="entry name" value="AIG2-like_dom"/>
</dbReference>
<feature type="domain" description="Gamma-glutamylcyclotransferase AIG2-like" evidence="6">
    <location>
        <begin position="321"/>
        <end position="432"/>
    </location>
</feature>
<keyword evidence="4" id="KW-0012">Acyltransferase</keyword>
<reference evidence="7 8" key="1">
    <citation type="submission" date="2021-03" db="EMBL/GenBank/DDBJ databases">
        <authorList>
            <person name="King G.J."/>
            <person name="Bancroft I."/>
            <person name="Baten A."/>
            <person name="Bloomfield J."/>
            <person name="Borpatragohain P."/>
            <person name="He Z."/>
            <person name="Irish N."/>
            <person name="Irwin J."/>
            <person name="Liu K."/>
            <person name="Mauleon R.P."/>
            <person name="Moore J."/>
            <person name="Morris R."/>
            <person name="Ostergaard L."/>
            <person name="Wang B."/>
            <person name="Wells R."/>
        </authorList>
    </citation>
    <scope>NUCLEOTIDE SEQUENCE [LARGE SCALE GENOMIC DNA]</scope>
    <source>
        <strain evidence="7">R-o-18</strain>
        <tissue evidence="7">Leaf</tissue>
    </source>
</reference>
<dbReference type="PANTHER" id="PTHR31544">
    <property type="entry name" value="AIG2-LIKE PROTEIN D"/>
    <property type="match status" value="1"/>
</dbReference>
<dbReference type="InterPro" id="IPR036568">
    <property type="entry name" value="GGCT-like_sf"/>
</dbReference>
<dbReference type="EMBL" id="JADBGQ010000006">
    <property type="protein sequence ID" value="KAG5394758.1"/>
    <property type="molecule type" value="Genomic_DNA"/>
</dbReference>
<proteinExistence type="inferred from homology"/>
<comment type="caution">
    <text evidence="7">The sequence shown here is derived from an EMBL/GenBank/DDBJ whole genome shotgun (WGS) entry which is preliminary data.</text>
</comment>
<dbReference type="SUPFAM" id="SSF110857">
    <property type="entry name" value="Gamma-glutamyl cyclotransferase-like"/>
    <property type="match status" value="3"/>
</dbReference>
<evidence type="ECO:0000256" key="4">
    <source>
        <dbReference type="ARBA" id="ARBA00023315"/>
    </source>
</evidence>
<dbReference type="Gene3D" id="6.10.250.210">
    <property type="match status" value="3"/>
</dbReference>
<keyword evidence="3" id="KW-0808">Transferase</keyword>
<sequence length="477" mass="54976">MSSSDQSPSHNVFVYGSFQEPAVVGLILECTPVIVSAQLHGFHRYRLKGRLHPCIAPLETGVIDGKVLTGLTDAQLENLDMIEGDEYVRKTVEVLLTDTSEKMQVEAFIWANKDDPDMYGEWDFEEWKLLHMEKFIEASEKFIEWKKNPDGRSREEFAKFVEEDPPVAGKKMATSEQSPSYNVFVYGSFQEPAVVSLILEFTPVIVSAQLHGFHLYRLKGRLHPCIAPFESGLVNGKETSEKMEVEALIWANKVDPDMYGEWNFEEWKRLHMDKFIEASKKFIEWKKNPDSKTREEFEKFVHEDPPVTTMTSSNQSPSHNVFVYGSFQEPSVVNLILECDPVTISAQLHGYHLYRLKGRLHPCISPSENGLINGKILTGLTDAQLENLDMIEGDEYVRKTVEVVLTETSEKMQVETFVWANKDDPHLYGEWDFEEWKKLHMEKFIEASKKFIEWKKNPDGRSREEFVKFVEEDITAA</sequence>
<dbReference type="Gene3D" id="3.10.490.10">
    <property type="entry name" value="Gamma-glutamyl cyclotransferase-like"/>
    <property type="match status" value="2"/>
</dbReference>
<keyword evidence="8" id="KW-1185">Reference proteome</keyword>
<evidence type="ECO:0000256" key="5">
    <source>
        <dbReference type="ARBA" id="ARBA00030602"/>
    </source>
</evidence>
<evidence type="ECO:0000256" key="1">
    <source>
        <dbReference type="ARBA" id="ARBA00002782"/>
    </source>
</evidence>
<dbReference type="InterPro" id="IPR045038">
    <property type="entry name" value="AIG2-like"/>
</dbReference>
<evidence type="ECO:0000313" key="8">
    <source>
        <dbReference type="Proteomes" id="UP000823674"/>
    </source>
</evidence>
<feature type="domain" description="Gamma-glutamylcyclotransferase AIG2-like" evidence="6">
    <location>
        <begin position="12"/>
        <end position="123"/>
    </location>
</feature>
<evidence type="ECO:0000259" key="6">
    <source>
        <dbReference type="Pfam" id="PF06094"/>
    </source>
</evidence>
<evidence type="ECO:0000256" key="3">
    <source>
        <dbReference type="ARBA" id="ARBA00022679"/>
    </source>
</evidence>
<dbReference type="Proteomes" id="UP000823674">
    <property type="component" value="Chromosome A06"/>
</dbReference>